<accession>A0A2T4U1D0</accession>
<dbReference type="InterPro" id="IPR007060">
    <property type="entry name" value="FtsL/DivIC"/>
</dbReference>
<keyword evidence="6" id="KW-0131">Cell cycle</keyword>
<feature type="transmembrane region" description="Helical" evidence="8">
    <location>
        <begin position="25"/>
        <end position="42"/>
    </location>
</feature>
<evidence type="ECO:0000256" key="7">
    <source>
        <dbReference type="SAM" id="Coils"/>
    </source>
</evidence>
<dbReference type="PANTHER" id="PTHR37485">
    <property type="entry name" value="CELL DIVISION PROTEIN FTSB"/>
    <property type="match status" value="1"/>
</dbReference>
<keyword evidence="10" id="KW-1185">Reference proteome</keyword>
<evidence type="ECO:0000256" key="6">
    <source>
        <dbReference type="ARBA" id="ARBA00023306"/>
    </source>
</evidence>
<dbReference type="OrthoDB" id="5520945at2"/>
<keyword evidence="2 9" id="KW-0132">Cell division</keyword>
<dbReference type="GO" id="GO:0030428">
    <property type="term" value="C:cell septum"/>
    <property type="evidence" value="ECO:0007669"/>
    <property type="project" value="TreeGrafter"/>
</dbReference>
<organism evidence="9 10">
    <name type="scientific">Candidatus Methylomirabilis limnetica</name>
    <dbReference type="NCBI Taxonomy" id="2033718"/>
    <lineage>
        <taxon>Bacteria</taxon>
        <taxon>Candidatus Methylomirabilota</taxon>
        <taxon>Candidatus Methylomirabilia</taxon>
        <taxon>Candidatus Methylomirabilales</taxon>
        <taxon>Candidatus Methylomirabilaceae</taxon>
        <taxon>Candidatus Methylomirabilis</taxon>
    </lineage>
</organism>
<sequence>MRTGQVIASAQEELAAAKRTRKRRIVFVAVVLVILIAAPSVGGKKSLVKIFQMSKTRTELQQEISRLRQINEEITREIQALAHNPSQVEAIAREDLGLVKPGEIVYQFSLQRPTTALPAPSR</sequence>
<name>A0A2T4U1D0_9BACT</name>
<dbReference type="GO" id="GO:0043093">
    <property type="term" value="P:FtsZ-dependent cytokinesis"/>
    <property type="evidence" value="ECO:0007669"/>
    <property type="project" value="TreeGrafter"/>
</dbReference>
<evidence type="ECO:0000256" key="5">
    <source>
        <dbReference type="ARBA" id="ARBA00023136"/>
    </source>
</evidence>
<reference evidence="9 10" key="1">
    <citation type="submission" date="2017-09" db="EMBL/GenBank/DDBJ databases">
        <title>Bloom of a denitrifying methanotroph, Candidatus Methylomirabilis limnetica, in a deep stratified lake.</title>
        <authorList>
            <person name="Graf J.S."/>
            <person name="Marchant H.K."/>
            <person name="Tienken D."/>
            <person name="Hach P.F."/>
            <person name="Brand A."/>
            <person name="Schubert C.J."/>
            <person name="Kuypers M.M."/>
            <person name="Milucka J."/>
        </authorList>
    </citation>
    <scope>NUCLEOTIDE SEQUENCE [LARGE SCALE GENOMIC DNA]</scope>
    <source>
        <strain evidence="9 10">Zug</strain>
    </source>
</reference>
<proteinExistence type="predicted"/>
<dbReference type="RefSeq" id="WP_107560918.1">
    <property type="nucleotide sequence ID" value="NZ_NVQC01000007.1"/>
</dbReference>
<evidence type="ECO:0000256" key="2">
    <source>
        <dbReference type="ARBA" id="ARBA00022618"/>
    </source>
</evidence>
<evidence type="ECO:0000313" key="10">
    <source>
        <dbReference type="Proteomes" id="UP000241436"/>
    </source>
</evidence>
<keyword evidence="1" id="KW-1003">Cell membrane</keyword>
<feature type="coiled-coil region" evidence="7">
    <location>
        <begin position="53"/>
        <end position="84"/>
    </location>
</feature>
<comment type="caution">
    <text evidence="9">The sequence shown here is derived from an EMBL/GenBank/DDBJ whole genome shotgun (WGS) entry which is preliminary data.</text>
</comment>
<dbReference type="InterPro" id="IPR023081">
    <property type="entry name" value="Cell_div_FtsB"/>
</dbReference>
<evidence type="ECO:0000313" key="9">
    <source>
        <dbReference type="EMBL" id="PTL37165.1"/>
    </source>
</evidence>
<dbReference type="Pfam" id="PF04977">
    <property type="entry name" value="DivIC"/>
    <property type="match status" value="1"/>
</dbReference>
<reference evidence="10" key="2">
    <citation type="journal article" date="2018" name="Environ. Microbiol.">
        <title>Bloom of a denitrifying methanotroph, 'Candidatus Methylomirabilis limnetica', in a deep stratified lake.</title>
        <authorList>
            <person name="Graf J.S."/>
            <person name="Mayr M.J."/>
            <person name="Marchant H.K."/>
            <person name="Tienken D."/>
            <person name="Hach P.F."/>
            <person name="Brand A."/>
            <person name="Schubert C.J."/>
            <person name="Kuypers M.M."/>
            <person name="Milucka J."/>
        </authorList>
    </citation>
    <scope>NUCLEOTIDE SEQUENCE [LARGE SCALE GENOMIC DNA]</scope>
    <source>
        <strain evidence="10">Zug</strain>
    </source>
</reference>
<keyword evidence="7" id="KW-0175">Coiled coil</keyword>
<protein>
    <submittedName>
        <fullName evidence="9">Cell division protein FtsB</fullName>
    </submittedName>
</protein>
<dbReference type="AlphaFoldDB" id="A0A2T4U1D0"/>
<keyword evidence="3 8" id="KW-0812">Transmembrane</keyword>
<keyword evidence="5 8" id="KW-0472">Membrane</keyword>
<evidence type="ECO:0000256" key="3">
    <source>
        <dbReference type="ARBA" id="ARBA00022692"/>
    </source>
</evidence>
<dbReference type="PANTHER" id="PTHR37485:SF1">
    <property type="entry name" value="CELL DIVISION PROTEIN FTSB"/>
    <property type="match status" value="1"/>
</dbReference>
<gene>
    <name evidence="9" type="ORF">CLG94_00340</name>
</gene>
<dbReference type="EMBL" id="NVQC01000007">
    <property type="protein sequence ID" value="PTL37165.1"/>
    <property type="molecule type" value="Genomic_DNA"/>
</dbReference>
<dbReference type="Proteomes" id="UP000241436">
    <property type="component" value="Unassembled WGS sequence"/>
</dbReference>
<evidence type="ECO:0000256" key="4">
    <source>
        <dbReference type="ARBA" id="ARBA00022989"/>
    </source>
</evidence>
<keyword evidence="4 8" id="KW-1133">Transmembrane helix</keyword>
<evidence type="ECO:0000256" key="8">
    <source>
        <dbReference type="SAM" id="Phobius"/>
    </source>
</evidence>
<evidence type="ECO:0000256" key="1">
    <source>
        <dbReference type="ARBA" id="ARBA00022475"/>
    </source>
</evidence>